<dbReference type="InterPro" id="IPR039552">
    <property type="entry name" value="IS66_C"/>
</dbReference>
<evidence type="ECO:0000313" key="6">
    <source>
        <dbReference type="EMBL" id="PVX28905.1"/>
    </source>
</evidence>
<dbReference type="PANTHER" id="PTHR33678">
    <property type="entry name" value="BLL1576 PROTEIN"/>
    <property type="match status" value="1"/>
</dbReference>
<dbReference type="Pfam" id="PF03050">
    <property type="entry name" value="DDE_Tnp_IS66"/>
    <property type="match status" value="1"/>
</dbReference>
<feature type="domain" description="Transposase IS66 central" evidence="2">
    <location>
        <begin position="177"/>
        <end position="473"/>
    </location>
</feature>
<dbReference type="Pfam" id="PF13817">
    <property type="entry name" value="DDE_Tnp_IS66_C"/>
    <property type="match status" value="1"/>
</dbReference>
<feature type="domain" description="Transposase IS66 zinc-finger binding" evidence="3">
    <location>
        <begin position="118"/>
        <end position="161"/>
    </location>
</feature>
<accession>A0A2U0SCA2</accession>
<dbReference type="RefSeq" id="WP_116468349.1">
    <property type="nucleotide sequence ID" value="NZ_QENQ01000001.1"/>
</dbReference>
<feature type="domain" description="Transposase IS66 C-terminal" evidence="5">
    <location>
        <begin position="480"/>
        <end position="518"/>
    </location>
</feature>
<dbReference type="InterPro" id="IPR024474">
    <property type="entry name" value="Znf_dom_IS66"/>
</dbReference>
<dbReference type="InterPro" id="IPR052344">
    <property type="entry name" value="Transposase-related"/>
</dbReference>
<keyword evidence="7" id="KW-1185">Reference proteome</keyword>
<dbReference type="AlphaFoldDB" id="A0A2U0SCA2"/>
<evidence type="ECO:0000259" key="5">
    <source>
        <dbReference type="Pfam" id="PF13817"/>
    </source>
</evidence>
<evidence type="ECO:0000259" key="3">
    <source>
        <dbReference type="Pfam" id="PF13005"/>
    </source>
</evidence>
<evidence type="ECO:0000259" key="2">
    <source>
        <dbReference type="Pfam" id="PF03050"/>
    </source>
</evidence>
<dbReference type="Pfam" id="PF13005">
    <property type="entry name" value="zf-IS66"/>
    <property type="match status" value="1"/>
</dbReference>
<gene>
    <name evidence="6" type="ORF">DD559_05800</name>
</gene>
<name>A0A2U0SCA2_9SPHN</name>
<dbReference type="OrthoDB" id="9800877at2"/>
<dbReference type="InterPro" id="IPR004291">
    <property type="entry name" value="Transposase_IS66_central"/>
</dbReference>
<evidence type="ECO:0000259" key="4">
    <source>
        <dbReference type="Pfam" id="PF13007"/>
    </source>
</evidence>
<feature type="domain" description="Transposase TnpC homeodomain" evidence="4">
    <location>
        <begin position="41"/>
        <end position="109"/>
    </location>
</feature>
<dbReference type="Proteomes" id="UP000245890">
    <property type="component" value="Unassembled WGS sequence"/>
</dbReference>
<reference evidence="6 7" key="1">
    <citation type="submission" date="2018-05" db="EMBL/GenBank/DDBJ databases">
        <title>Description of Sphingomonas pokkalii sp nov, isolated from the rhizosphere of saline tolerant pokkali rice and its draft genome analysis.</title>
        <authorList>
            <person name="Menon R."/>
            <person name="Kumari S."/>
            <person name="Rameshkumar N."/>
        </authorList>
    </citation>
    <scope>NUCLEOTIDE SEQUENCE [LARGE SCALE GENOMIC DNA]</scope>
    <source>
        <strain evidence="6 7">L3B27</strain>
    </source>
</reference>
<dbReference type="PANTHER" id="PTHR33678:SF1">
    <property type="entry name" value="BLL1576 PROTEIN"/>
    <property type="match status" value="1"/>
</dbReference>
<evidence type="ECO:0000313" key="7">
    <source>
        <dbReference type="Proteomes" id="UP000245890"/>
    </source>
</evidence>
<comment type="caution">
    <text evidence="6">The sequence shown here is derived from an EMBL/GenBank/DDBJ whole genome shotgun (WGS) entry which is preliminary data.</text>
</comment>
<dbReference type="NCBIfam" id="NF033517">
    <property type="entry name" value="transpos_IS66"/>
    <property type="match status" value="1"/>
</dbReference>
<proteinExistence type="predicted"/>
<organism evidence="6 7">
    <name type="scientific">Sphingomonas pokkalii</name>
    <dbReference type="NCBI Taxonomy" id="2175090"/>
    <lineage>
        <taxon>Bacteria</taxon>
        <taxon>Pseudomonadati</taxon>
        <taxon>Pseudomonadota</taxon>
        <taxon>Alphaproteobacteria</taxon>
        <taxon>Sphingomonadales</taxon>
        <taxon>Sphingomonadaceae</taxon>
        <taxon>Sphingomonas</taxon>
    </lineage>
</organism>
<sequence length="529" mass="58100">MRVSEALVSPADAAARIAALEALLARANAALAARDLLIDSLRGQIARLRRMQFGASSEKLGREIEQLELALEELEAERDAGPIEERPPESASRPAPVRSLPAHLPREEVVHEPASGACTCPDCGGALRRLGMDAHEMLDVVPVRWRVVRNVRPKYSCRVCDKIVQAPAPASAVARGKASFATLAHVVVSKFEHHLPLYRQAEMMAAQGLDIDRSTLAGWAGQAAALLDPIVARIRDEVLHADKIHADDTPVPVLDPGRGKTATGRLWVYAADDQASGSTAPRATWYRFTPDRTAAHPLAHLAGFRGFLQADAYAGYDGLYRNGVTEVACWAHFRRKIFDLHERTATPLTIDILERIGALYAVEVEVRGQPPDIRHRARQERSKPLVEALRAVLNTALRRLSPKSDMAKAIAYGTKRWPALSRFLDDGRLEVDNTEHRSHAGGMAETRRAERALRGVAIGRRNWLFAGSRVGGERAAAIYTVIQTCKANDVDPQAYIADVIAKIADDWPASRWDELLPWNWAGEPARMAA</sequence>
<feature type="region of interest" description="Disordered" evidence="1">
    <location>
        <begin position="78"/>
        <end position="98"/>
    </location>
</feature>
<dbReference type="InterPro" id="IPR024463">
    <property type="entry name" value="Transposase_TnpC_homeodom"/>
</dbReference>
<protein>
    <submittedName>
        <fullName evidence="6">IS66 family transposase</fullName>
    </submittedName>
</protein>
<dbReference type="EMBL" id="QENQ01000001">
    <property type="protein sequence ID" value="PVX28905.1"/>
    <property type="molecule type" value="Genomic_DNA"/>
</dbReference>
<dbReference type="Pfam" id="PF13007">
    <property type="entry name" value="LZ_Tnp_IS66"/>
    <property type="match status" value="1"/>
</dbReference>
<evidence type="ECO:0000256" key="1">
    <source>
        <dbReference type="SAM" id="MobiDB-lite"/>
    </source>
</evidence>
<feature type="compositionally biased region" description="Basic and acidic residues" evidence="1">
    <location>
        <begin position="78"/>
        <end position="88"/>
    </location>
</feature>